<gene>
    <name evidence="2" type="ORF">Hsar01_03152</name>
</gene>
<proteinExistence type="predicted"/>
<protein>
    <recommendedName>
        <fullName evidence="4">Transporter</fullName>
    </recommendedName>
</protein>
<reference evidence="2 3" key="1">
    <citation type="submission" date="2024-02" db="EMBL/GenBank/DDBJ databases">
        <title>Haloferula sargassicola NBRC 104335.</title>
        <authorList>
            <person name="Ichikawa N."/>
            <person name="Katano-Makiyama Y."/>
            <person name="Hidaka K."/>
        </authorList>
    </citation>
    <scope>NUCLEOTIDE SEQUENCE [LARGE SCALE GENOMIC DNA]</scope>
    <source>
        <strain evidence="2 3">NBRC 104335</strain>
    </source>
</reference>
<evidence type="ECO:0008006" key="4">
    <source>
        <dbReference type="Google" id="ProtNLM"/>
    </source>
</evidence>
<keyword evidence="3" id="KW-1185">Reference proteome</keyword>
<dbReference type="RefSeq" id="WP_353568019.1">
    <property type="nucleotide sequence ID" value="NZ_BAABRI010000018.1"/>
</dbReference>
<evidence type="ECO:0000313" key="2">
    <source>
        <dbReference type="EMBL" id="GAA5483915.1"/>
    </source>
</evidence>
<name>A0ABP9UQT6_9BACT</name>
<feature type="chain" id="PRO_5046728582" description="Transporter" evidence="1">
    <location>
        <begin position="23"/>
        <end position="321"/>
    </location>
</feature>
<accession>A0ABP9UQT6</accession>
<dbReference type="EMBL" id="BAABRI010000018">
    <property type="protein sequence ID" value="GAA5483915.1"/>
    <property type="molecule type" value="Genomic_DNA"/>
</dbReference>
<evidence type="ECO:0000256" key="1">
    <source>
        <dbReference type="SAM" id="SignalP"/>
    </source>
</evidence>
<feature type="signal peptide" evidence="1">
    <location>
        <begin position="1"/>
        <end position="22"/>
    </location>
</feature>
<evidence type="ECO:0000313" key="3">
    <source>
        <dbReference type="Proteomes" id="UP001476282"/>
    </source>
</evidence>
<dbReference type="Proteomes" id="UP001476282">
    <property type="component" value="Unassembled WGS sequence"/>
</dbReference>
<keyword evidence="1" id="KW-0732">Signal</keyword>
<sequence length="321" mass="34787">MRKSIASTVAGMLGAFAATALAGTVAIEPGVIETTAMPGGFENARKPISNPTLFDLALPGTNVHPIVLYHNLPSYVNTLVGPLAMGGHVEVYALQFEIAFTDRLSLVATKDGYVRFKPDQPSLWSKESGFANIAAGLKYAFIYDPENSFAMSGTATYEFPTGNHDVYQGEGYGALNLILSTVKMWDKLQVAGAGGVRLPFDGQQATNSFVSAHASYEVMPWFIPLVEVNWHHVLSAGNGRNNYFSQALGLTPVVATFEGNDLLNFGASNATRNRDLVTAAVGFRSRITDSIDVGFAYELPLTDKHDSVMDDRYTLDLVWKF</sequence>
<comment type="caution">
    <text evidence="2">The sequence shown here is derived from an EMBL/GenBank/DDBJ whole genome shotgun (WGS) entry which is preliminary data.</text>
</comment>
<organism evidence="2 3">
    <name type="scientific">Haloferula sargassicola</name>
    <dbReference type="NCBI Taxonomy" id="490096"/>
    <lineage>
        <taxon>Bacteria</taxon>
        <taxon>Pseudomonadati</taxon>
        <taxon>Verrucomicrobiota</taxon>
        <taxon>Verrucomicrobiia</taxon>
        <taxon>Verrucomicrobiales</taxon>
        <taxon>Verrucomicrobiaceae</taxon>
        <taxon>Haloferula</taxon>
    </lineage>
</organism>